<dbReference type="Gene3D" id="3.40.50.150">
    <property type="entry name" value="Vaccinia Virus protein VP39"/>
    <property type="match status" value="1"/>
</dbReference>
<dbReference type="SUPFAM" id="SSF53335">
    <property type="entry name" value="S-adenosyl-L-methionine-dependent methyltransferases"/>
    <property type="match status" value="1"/>
</dbReference>
<comment type="caution">
    <text evidence="1">The sequence shown here is derived from an EMBL/GenBank/DDBJ whole genome shotgun (WGS) entry which is preliminary data.</text>
</comment>
<dbReference type="EMBL" id="SPVG01000196">
    <property type="protein sequence ID" value="TFW17792.1"/>
    <property type="molecule type" value="Genomic_DNA"/>
</dbReference>
<accession>A0A4Y9S815</accession>
<name>A0A4Y9S815_9BURK</name>
<dbReference type="OrthoDB" id="2548453at2"/>
<dbReference type="Proteomes" id="UP000297729">
    <property type="component" value="Unassembled WGS sequence"/>
</dbReference>
<dbReference type="InterPro" id="IPR029063">
    <property type="entry name" value="SAM-dependent_MTases_sf"/>
</dbReference>
<dbReference type="AlphaFoldDB" id="A0A4Y9S815"/>
<evidence type="ECO:0000313" key="1">
    <source>
        <dbReference type="EMBL" id="TFW17792.1"/>
    </source>
</evidence>
<keyword evidence="2" id="KW-1185">Reference proteome</keyword>
<organism evidence="1 2">
    <name type="scientific">Duganella callida</name>
    <dbReference type="NCBI Taxonomy" id="2561932"/>
    <lineage>
        <taxon>Bacteria</taxon>
        <taxon>Pseudomonadati</taxon>
        <taxon>Pseudomonadota</taxon>
        <taxon>Betaproteobacteria</taxon>
        <taxon>Burkholderiales</taxon>
        <taxon>Oxalobacteraceae</taxon>
        <taxon>Telluria group</taxon>
        <taxon>Duganella</taxon>
    </lineage>
</organism>
<evidence type="ECO:0000313" key="2">
    <source>
        <dbReference type="Proteomes" id="UP000297729"/>
    </source>
</evidence>
<gene>
    <name evidence="1" type="ORF">E4L98_19820</name>
</gene>
<sequence length="267" mass="29159">MPYSTCSAADFYHPRFSAIARAMAIPPMLHRKFWEWAYIVNAAQTSGVVAPGKRALGFGVGTERMPALFAQGGMQVTATDAPQSVDQAQGWSSNGQYSSAIDTIPHAGIIDTEAFRQRVQFRECDMNAIDADLRDYDFCWSSCALEHLGSLQLGLDFIINSVEQTLKVGGVACHTTEFNLSSNDATVESGSTVLYRRKDWDALIAELRARGHEVAQFVIAPDAHFLDGYVDTVPFASPTPQSGPAHLKLELYGYACTSVGITVRRGR</sequence>
<protein>
    <recommendedName>
        <fullName evidence="3">Class I SAM-dependent methyltransferase</fullName>
    </recommendedName>
</protein>
<proteinExistence type="predicted"/>
<reference evidence="1 2" key="1">
    <citation type="submission" date="2019-03" db="EMBL/GenBank/DDBJ databases">
        <title>Draft Genome Sequence of Duganella callidus sp. nov., a Novel Duganella Species Isolated from Cultivated Soil.</title>
        <authorList>
            <person name="Raths R."/>
            <person name="Peta V."/>
            <person name="Bucking H."/>
        </authorList>
    </citation>
    <scope>NUCLEOTIDE SEQUENCE [LARGE SCALE GENOMIC DNA]</scope>
    <source>
        <strain evidence="1 2">DN04</strain>
    </source>
</reference>
<evidence type="ECO:0008006" key="3">
    <source>
        <dbReference type="Google" id="ProtNLM"/>
    </source>
</evidence>